<accession>A0A975SMC3</accession>
<protein>
    <submittedName>
        <fullName evidence="1">DNA polymerase III subunit delta</fullName>
        <ecNumber evidence="1">2.7.7.7</ecNumber>
    </submittedName>
</protein>
<dbReference type="RefSeq" id="WP_216128238.1">
    <property type="nucleotide sequence ID" value="NZ_CP064782.1"/>
</dbReference>
<keyword evidence="1" id="KW-0808">Transferase</keyword>
<dbReference type="EC" id="2.7.7.7" evidence="1"/>
<dbReference type="GO" id="GO:0006261">
    <property type="term" value="P:DNA-templated DNA replication"/>
    <property type="evidence" value="ECO:0007669"/>
    <property type="project" value="TreeGrafter"/>
</dbReference>
<dbReference type="InterPro" id="IPR004622">
    <property type="entry name" value="DNA_pol_HolB"/>
</dbReference>
<gene>
    <name evidence="1" type="primary">holB</name>
    <name evidence="1" type="ORF">Azoinq_14220</name>
</gene>
<sequence length="351" mass="38895">MNIFDLQPQAWQHLQARREQLPHALLLSGPRGVGKLEVAQTFAASLLCEHPRPDQQACGQCPACNWFAQGNHPDFRLVQPAALGGEGGEEEGEGGKKKPSQQITIEQIRELDEFLHVGTHRQGRRIVLLHPAEAMNRSTANSLLKGLEEPLPGTLFLLVSHEPDRLLPTIRSRCQRVDLFVPAPEQAERWLAEQGVGDASRWLALAGGAPLLAVSLAANQQAQLLETMTKLLSQGGKLAPLDGAGVVERLLKGDKSGTLALRWVMEWVQKWTTDLILSSHHLAPRFFVGEVATIDQLAQSADQKKLFRFNKKVYEFKVQSEHPLNARLFLEEVMFAYQGVFPPPGGNHVRP</sequence>
<dbReference type="GO" id="GO:0008408">
    <property type="term" value="F:3'-5' exonuclease activity"/>
    <property type="evidence" value="ECO:0007669"/>
    <property type="project" value="InterPro"/>
</dbReference>
<dbReference type="KEGG" id="aiq:Azoinq_14220"/>
<dbReference type="InterPro" id="IPR050238">
    <property type="entry name" value="DNA_Rep/Repair_Clamp_Loader"/>
</dbReference>
<dbReference type="EMBL" id="CP064782">
    <property type="protein sequence ID" value="QWT48957.1"/>
    <property type="molecule type" value="Genomic_DNA"/>
</dbReference>
<dbReference type="Proteomes" id="UP000683428">
    <property type="component" value="Chromosome"/>
</dbReference>
<dbReference type="Pfam" id="PF13177">
    <property type="entry name" value="DNA_pol3_delta2"/>
    <property type="match status" value="1"/>
</dbReference>
<dbReference type="GO" id="GO:0003887">
    <property type="term" value="F:DNA-directed DNA polymerase activity"/>
    <property type="evidence" value="ECO:0007669"/>
    <property type="project" value="UniProtKB-EC"/>
</dbReference>
<evidence type="ECO:0000313" key="2">
    <source>
        <dbReference type="Proteomes" id="UP000683428"/>
    </source>
</evidence>
<dbReference type="PANTHER" id="PTHR11669:SF8">
    <property type="entry name" value="DNA POLYMERASE III SUBUNIT DELTA"/>
    <property type="match status" value="1"/>
</dbReference>
<dbReference type="NCBIfam" id="TIGR00678">
    <property type="entry name" value="holB"/>
    <property type="match status" value="1"/>
</dbReference>
<dbReference type="GO" id="GO:0009360">
    <property type="term" value="C:DNA polymerase III complex"/>
    <property type="evidence" value="ECO:0007669"/>
    <property type="project" value="TreeGrafter"/>
</dbReference>
<keyword evidence="2" id="KW-1185">Reference proteome</keyword>
<dbReference type="PANTHER" id="PTHR11669">
    <property type="entry name" value="REPLICATION FACTOR C / DNA POLYMERASE III GAMMA-TAU SUBUNIT"/>
    <property type="match status" value="1"/>
</dbReference>
<dbReference type="AlphaFoldDB" id="A0A975SMC3"/>
<keyword evidence="1" id="KW-0548">Nucleotidyltransferase</keyword>
<evidence type="ECO:0000313" key="1">
    <source>
        <dbReference type="EMBL" id="QWT48957.1"/>
    </source>
</evidence>
<name>A0A975SMC3_9RHOO</name>
<organism evidence="1 2">
    <name type="scientific">Azospira inquinata</name>
    <dbReference type="NCBI Taxonomy" id="2785627"/>
    <lineage>
        <taxon>Bacteria</taxon>
        <taxon>Pseudomonadati</taxon>
        <taxon>Pseudomonadota</taxon>
        <taxon>Betaproteobacteria</taxon>
        <taxon>Rhodocyclales</taxon>
        <taxon>Rhodocyclaceae</taxon>
        <taxon>Azospira</taxon>
    </lineage>
</organism>
<proteinExistence type="predicted"/>
<reference evidence="1" key="1">
    <citation type="submission" date="2020-11" db="EMBL/GenBank/DDBJ databases">
        <title>Azospira inquinata sp. nov.</title>
        <authorList>
            <person name="Moe W.M."/>
            <person name="Mikes M.C."/>
        </authorList>
    </citation>
    <scope>NUCLEOTIDE SEQUENCE</scope>
    <source>
        <strain evidence="1">Azo-3</strain>
    </source>
</reference>